<gene>
    <name evidence="9" type="primary">suhB_2</name>
    <name evidence="9" type="ORF">Pla100_48980</name>
</gene>
<dbReference type="Gene3D" id="3.40.190.80">
    <property type="match status" value="1"/>
</dbReference>
<keyword evidence="6 7" id="KW-0460">Magnesium</keyword>
<dbReference type="GO" id="GO:0007165">
    <property type="term" value="P:signal transduction"/>
    <property type="evidence" value="ECO:0007669"/>
    <property type="project" value="TreeGrafter"/>
</dbReference>
<comment type="caution">
    <text evidence="9">The sequence shown here is derived from an EMBL/GenBank/DDBJ whole genome shotgun (WGS) entry which is preliminary data.</text>
</comment>
<dbReference type="AlphaFoldDB" id="A0A5C5ZXI3"/>
<comment type="similarity">
    <text evidence="3 8">Belongs to the inositol monophosphatase superfamily.</text>
</comment>
<dbReference type="InterPro" id="IPR020583">
    <property type="entry name" value="Inositol_monoP_metal-BS"/>
</dbReference>
<feature type="binding site" evidence="7">
    <location>
        <position position="92"/>
    </location>
    <ligand>
        <name>Mg(2+)</name>
        <dbReference type="ChEBI" id="CHEBI:18420"/>
        <label>1</label>
        <note>catalytic</note>
    </ligand>
</feature>
<evidence type="ECO:0000256" key="7">
    <source>
        <dbReference type="PIRSR" id="PIRSR600760-2"/>
    </source>
</evidence>
<evidence type="ECO:0000256" key="8">
    <source>
        <dbReference type="RuleBase" id="RU364068"/>
    </source>
</evidence>
<dbReference type="PANTHER" id="PTHR20854:SF4">
    <property type="entry name" value="INOSITOL-1-MONOPHOSPHATASE-RELATED"/>
    <property type="match status" value="1"/>
</dbReference>
<dbReference type="Proteomes" id="UP000316213">
    <property type="component" value="Unassembled WGS sequence"/>
</dbReference>
<keyword evidence="4 7" id="KW-0479">Metal-binding</keyword>
<feature type="binding site" evidence="7">
    <location>
        <position position="73"/>
    </location>
    <ligand>
        <name>Mg(2+)</name>
        <dbReference type="ChEBI" id="CHEBI:18420"/>
        <label>1</label>
        <note>catalytic</note>
    </ligand>
</feature>
<evidence type="ECO:0000313" key="9">
    <source>
        <dbReference type="EMBL" id="TWT91860.1"/>
    </source>
</evidence>
<name>A0A5C5ZXI3_9BACT</name>
<dbReference type="Pfam" id="PF00459">
    <property type="entry name" value="Inositol_P"/>
    <property type="match status" value="1"/>
</dbReference>
<dbReference type="GO" id="GO:0008934">
    <property type="term" value="F:inositol monophosphate 1-phosphatase activity"/>
    <property type="evidence" value="ECO:0007669"/>
    <property type="project" value="InterPro"/>
</dbReference>
<keyword evidence="5 8" id="KW-0378">Hydrolase</keyword>
<protein>
    <recommendedName>
        <fullName evidence="8">Inositol-1-monophosphatase</fullName>
        <ecNumber evidence="8">3.1.3.25</ecNumber>
    </recommendedName>
</protein>
<evidence type="ECO:0000256" key="1">
    <source>
        <dbReference type="ARBA" id="ARBA00001033"/>
    </source>
</evidence>
<dbReference type="GO" id="GO:0046872">
    <property type="term" value="F:metal ion binding"/>
    <property type="evidence" value="ECO:0007669"/>
    <property type="project" value="UniProtKB-KW"/>
</dbReference>
<feature type="binding site" evidence="7">
    <location>
        <position position="93"/>
    </location>
    <ligand>
        <name>Mg(2+)</name>
        <dbReference type="ChEBI" id="CHEBI:18420"/>
        <label>2</label>
    </ligand>
</feature>
<dbReference type="CDD" id="cd01639">
    <property type="entry name" value="IMPase"/>
    <property type="match status" value="1"/>
</dbReference>
<evidence type="ECO:0000256" key="6">
    <source>
        <dbReference type="ARBA" id="ARBA00022842"/>
    </source>
</evidence>
<evidence type="ECO:0000256" key="5">
    <source>
        <dbReference type="ARBA" id="ARBA00022801"/>
    </source>
</evidence>
<evidence type="ECO:0000313" key="10">
    <source>
        <dbReference type="Proteomes" id="UP000316213"/>
    </source>
</evidence>
<evidence type="ECO:0000256" key="2">
    <source>
        <dbReference type="ARBA" id="ARBA00001946"/>
    </source>
</evidence>
<dbReference type="SUPFAM" id="SSF56655">
    <property type="entry name" value="Carbohydrate phosphatase"/>
    <property type="match status" value="1"/>
</dbReference>
<evidence type="ECO:0000256" key="4">
    <source>
        <dbReference type="ARBA" id="ARBA00022723"/>
    </source>
</evidence>
<dbReference type="InterPro" id="IPR033942">
    <property type="entry name" value="IMPase"/>
</dbReference>
<dbReference type="PROSITE" id="PS00629">
    <property type="entry name" value="IMP_1"/>
    <property type="match status" value="1"/>
</dbReference>
<comment type="cofactor">
    <cofactor evidence="2 7 8">
        <name>Mg(2+)</name>
        <dbReference type="ChEBI" id="CHEBI:18420"/>
    </cofactor>
</comment>
<reference evidence="9 10" key="1">
    <citation type="submission" date="2019-02" db="EMBL/GenBank/DDBJ databases">
        <title>Deep-cultivation of Planctomycetes and their phenomic and genomic characterization uncovers novel biology.</title>
        <authorList>
            <person name="Wiegand S."/>
            <person name="Jogler M."/>
            <person name="Boedeker C."/>
            <person name="Pinto D."/>
            <person name="Vollmers J."/>
            <person name="Rivas-Marin E."/>
            <person name="Kohn T."/>
            <person name="Peeters S.H."/>
            <person name="Heuer A."/>
            <person name="Rast P."/>
            <person name="Oberbeckmann S."/>
            <person name="Bunk B."/>
            <person name="Jeske O."/>
            <person name="Meyerdierks A."/>
            <person name="Storesund J.E."/>
            <person name="Kallscheuer N."/>
            <person name="Luecker S."/>
            <person name="Lage O.M."/>
            <person name="Pohl T."/>
            <person name="Merkel B.J."/>
            <person name="Hornburger P."/>
            <person name="Mueller R.-W."/>
            <person name="Bruemmer F."/>
            <person name="Labrenz M."/>
            <person name="Spormann A.M."/>
            <person name="Op Den Camp H."/>
            <person name="Overmann J."/>
            <person name="Amann R."/>
            <person name="Jetten M.S.M."/>
            <person name="Mascher T."/>
            <person name="Medema M.H."/>
            <person name="Devos D.P."/>
            <person name="Kaster A.-K."/>
            <person name="Ovreas L."/>
            <person name="Rohde M."/>
            <person name="Galperin M.Y."/>
            <person name="Jogler C."/>
        </authorList>
    </citation>
    <scope>NUCLEOTIDE SEQUENCE [LARGE SCALE GENOMIC DNA]</scope>
    <source>
        <strain evidence="9 10">Pla100</strain>
    </source>
</reference>
<dbReference type="FunFam" id="3.30.540.10:FF:000030">
    <property type="entry name" value="Inositol monophosphatase"/>
    <property type="match status" value="1"/>
</dbReference>
<feature type="binding site" evidence="7">
    <location>
        <position position="90"/>
    </location>
    <ligand>
        <name>Mg(2+)</name>
        <dbReference type="ChEBI" id="CHEBI:18420"/>
        <label>2</label>
    </ligand>
</feature>
<dbReference type="InterPro" id="IPR000760">
    <property type="entry name" value="Inositol_monophosphatase-like"/>
</dbReference>
<feature type="binding site" evidence="7">
    <location>
        <position position="219"/>
    </location>
    <ligand>
        <name>Mg(2+)</name>
        <dbReference type="ChEBI" id="CHEBI:18420"/>
        <label>1</label>
        <note>catalytic</note>
    </ligand>
</feature>
<comment type="catalytic activity">
    <reaction evidence="1 8">
        <text>a myo-inositol phosphate + H2O = myo-inositol + phosphate</text>
        <dbReference type="Rhea" id="RHEA:24056"/>
        <dbReference type="ChEBI" id="CHEBI:15377"/>
        <dbReference type="ChEBI" id="CHEBI:17268"/>
        <dbReference type="ChEBI" id="CHEBI:43474"/>
        <dbReference type="ChEBI" id="CHEBI:84139"/>
        <dbReference type="EC" id="3.1.3.25"/>
    </reaction>
</comment>
<dbReference type="FunFam" id="3.40.190.80:FF:000002">
    <property type="entry name" value="Inositol-1-monophosphatase"/>
    <property type="match status" value="1"/>
</dbReference>
<dbReference type="GO" id="GO:0006020">
    <property type="term" value="P:inositol metabolic process"/>
    <property type="evidence" value="ECO:0007669"/>
    <property type="project" value="TreeGrafter"/>
</dbReference>
<keyword evidence="10" id="KW-1185">Reference proteome</keyword>
<accession>A0A5C5ZXI3</accession>
<dbReference type="EMBL" id="SJPM01000013">
    <property type="protein sequence ID" value="TWT91860.1"/>
    <property type="molecule type" value="Genomic_DNA"/>
</dbReference>
<dbReference type="Gene3D" id="3.30.540.10">
    <property type="entry name" value="Fructose-1,6-Bisphosphatase, subunit A, domain 1"/>
    <property type="match status" value="1"/>
</dbReference>
<dbReference type="PRINTS" id="PR00377">
    <property type="entry name" value="IMPHPHTASES"/>
</dbReference>
<evidence type="ECO:0000256" key="3">
    <source>
        <dbReference type="ARBA" id="ARBA00009759"/>
    </source>
</evidence>
<dbReference type="PANTHER" id="PTHR20854">
    <property type="entry name" value="INOSITOL MONOPHOSPHATASE"/>
    <property type="match status" value="1"/>
</dbReference>
<dbReference type="EC" id="3.1.3.25" evidence="8"/>
<organism evidence="9 10">
    <name type="scientific">Neorhodopirellula pilleata</name>
    <dbReference type="NCBI Taxonomy" id="2714738"/>
    <lineage>
        <taxon>Bacteria</taxon>
        <taxon>Pseudomonadati</taxon>
        <taxon>Planctomycetota</taxon>
        <taxon>Planctomycetia</taxon>
        <taxon>Pirellulales</taxon>
        <taxon>Pirellulaceae</taxon>
        <taxon>Neorhodopirellula</taxon>
    </lineage>
</organism>
<dbReference type="OrthoDB" id="9772456at2"/>
<proteinExistence type="inferred from homology"/>
<sequence>MPEIDSILETAVGAARAGGAVLRHYFDAGVAIRDKSVHGGKSYDLVSDADEESEQAIAAFLRQAYPTHELLGEEALQGADATASHLWIIDPLDGTNNFAHRIEHFAVSIGYYENGVAMAGAVLNPANDDLFTATRGGGAFRNGRPVRVSDADSLQRAMIGCGFYYDRGAMMRATLAAIDECFSHDIHGIRRFGTASLDLCMVGCGMLDAFFEFKLSPWDFAAGALFVTEAGGQITDAKGGILPIASSSVLASNTKLHESIRAITEKHAVS</sequence>